<name>A0A1G9QKF8_9BACL</name>
<accession>A0A1G9QKF8</accession>
<protein>
    <submittedName>
        <fullName evidence="2">Uncharacterized protein</fullName>
    </submittedName>
</protein>
<organism evidence="2 4">
    <name type="scientific">Paenibacillus jilunlii</name>
    <dbReference type="NCBI Taxonomy" id="682956"/>
    <lineage>
        <taxon>Bacteria</taxon>
        <taxon>Bacillati</taxon>
        <taxon>Bacillota</taxon>
        <taxon>Bacilli</taxon>
        <taxon>Bacillales</taxon>
        <taxon>Paenibacillaceae</taxon>
        <taxon>Paenibacillus</taxon>
    </lineage>
</organism>
<evidence type="ECO:0000313" key="1">
    <source>
        <dbReference type="EMBL" id="KWX74576.1"/>
    </source>
</evidence>
<gene>
    <name evidence="1" type="ORF">AML91_15390</name>
    <name evidence="2" type="ORF">SAMN05216191_1095</name>
</gene>
<evidence type="ECO:0000313" key="4">
    <source>
        <dbReference type="Proteomes" id="UP000182783"/>
    </source>
</evidence>
<dbReference type="AlphaFoldDB" id="A0A1G9QKF8"/>
<dbReference type="EMBL" id="LIPY01000114">
    <property type="protein sequence ID" value="KWX74576.1"/>
    <property type="molecule type" value="Genomic_DNA"/>
</dbReference>
<dbReference type="Proteomes" id="UP000182783">
    <property type="component" value="Unassembled WGS sequence"/>
</dbReference>
<keyword evidence="3" id="KW-1185">Reference proteome</keyword>
<dbReference type="EMBL" id="FNGM01000009">
    <property type="protein sequence ID" value="SDM11479.1"/>
    <property type="molecule type" value="Genomic_DNA"/>
</dbReference>
<proteinExistence type="predicted"/>
<evidence type="ECO:0000313" key="3">
    <source>
        <dbReference type="Proteomes" id="UP000070252"/>
    </source>
</evidence>
<reference evidence="1 3" key="1">
    <citation type="submission" date="2015-08" db="EMBL/GenBank/DDBJ databases">
        <title>Genome of Paenibacillus jilunlii.</title>
        <authorList>
            <person name="Sant'Anna F.H."/>
            <person name="Ambrosini A."/>
            <person name="Souza R."/>
            <person name="Bach E."/>
            <person name="Fernandes G."/>
            <person name="Balsanelli E."/>
            <person name="Baura V.A."/>
            <person name="Pedrosa F.O."/>
            <person name="Souza E.M."/>
            <person name="Passaglia L."/>
        </authorList>
    </citation>
    <scope>NUCLEOTIDE SEQUENCE [LARGE SCALE GENOMIC DNA]</scope>
    <source>
        <strain evidence="1 3">DSM 23019</strain>
    </source>
</reference>
<reference evidence="2 4" key="2">
    <citation type="submission" date="2016-10" db="EMBL/GenBank/DDBJ databases">
        <authorList>
            <person name="de Groot N.N."/>
        </authorList>
    </citation>
    <scope>NUCLEOTIDE SEQUENCE [LARGE SCALE GENOMIC DNA]</scope>
    <source>
        <strain evidence="2 4">CGMCC 1.10239</strain>
    </source>
</reference>
<dbReference type="Proteomes" id="UP000070252">
    <property type="component" value="Unassembled WGS sequence"/>
</dbReference>
<evidence type="ECO:0000313" key="2">
    <source>
        <dbReference type="EMBL" id="SDM11479.1"/>
    </source>
</evidence>
<sequence length="81" mass="9107">MIDRTVLCEFLVGLDEPLHARSVADADRKSVIEEDSPIQQDKRTEILLYVLFSFILGSIEQYNGLTAPESESAGKVDFFTK</sequence>